<dbReference type="EMBL" id="JAUCMV010000004">
    <property type="protein sequence ID" value="KAK0402501.1"/>
    <property type="molecule type" value="Genomic_DNA"/>
</dbReference>
<dbReference type="Proteomes" id="UP001175271">
    <property type="component" value="Unassembled WGS sequence"/>
</dbReference>
<accession>A0AA39HB06</accession>
<feature type="coiled-coil region" evidence="1">
    <location>
        <begin position="421"/>
        <end position="543"/>
    </location>
</feature>
<protein>
    <submittedName>
        <fullName evidence="2">Uncharacterized protein</fullName>
    </submittedName>
</protein>
<keyword evidence="1" id="KW-0175">Coiled coil</keyword>
<proteinExistence type="predicted"/>
<dbReference type="AlphaFoldDB" id="A0AA39HB06"/>
<feature type="coiled-coil region" evidence="1">
    <location>
        <begin position="43"/>
        <end position="145"/>
    </location>
</feature>
<dbReference type="Gene3D" id="1.10.287.1490">
    <property type="match status" value="1"/>
</dbReference>
<reference evidence="2" key="1">
    <citation type="submission" date="2023-06" db="EMBL/GenBank/DDBJ databases">
        <title>Genomic analysis of the entomopathogenic nematode Steinernema hermaphroditum.</title>
        <authorList>
            <person name="Schwarz E.M."/>
            <person name="Heppert J.K."/>
            <person name="Baniya A."/>
            <person name="Schwartz H.T."/>
            <person name="Tan C.-H."/>
            <person name="Antoshechkin I."/>
            <person name="Sternberg P.W."/>
            <person name="Goodrich-Blair H."/>
            <person name="Dillman A.R."/>
        </authorList>
    </citation>
    <scope>NUCLEOTIDE SEQUENCE</scope>
    <source>
        <strain evidence="2">PS9179</strain>
        <tissue evidence="2">Whole animal</tissue>
    </source>
</reference>
<evidence type="ECO:0000313" key="2">
    <source>
        <dbReference type="EMBL" id="KAK0402501.1"/>
    </source>
</evidence>
<evidence type="ECO:0000256" key="1">
    <source>
        <dbReference type="SAM" id="Coils"/>
    </source>
</evidence>
<dbReference type="PANTHER" id="PTHR45615">
    <property type="entry name" value="MYOSIN HEAVY CHAIN, NON-MUSCLE"/>
    <property type="match status" value="1"/>
</dbReference>
<evidence type="ECO:0000313" key="3">
    <source>
        <dbReference type="Proteomes" id="UP001175271"/>
    </source>
</evidence>
<organism evidence="2 3">
    <name type="scientific">Steinernema hermaphroditum</name>
    <dbReference type="NCBI Taxonomy" id="289476"/>
    <lineage>
        <taxon>Eukaryota</taxon>
        <taxon>Metazoa</taxon>
        <taxon>Ecdysozoa</taxon>
        <taxon>Nematoda</taxon>
        <taxon>Chromadorea</taxon>
        <taxon>Rhabditida</taxon>
        <taxon>Tylenchina</taxon>
        <taxon>Panagrolaimomorpha</taxon>
        <taxon>Strongyloidoidea</taxon>
        <taxon>Steinernematidae</taxon>
        <taxon>Steinernema</taxon>
    </lineage>
</organism>
<sequence length="701" mass="80129">MRMREEKEQDIRAMLPFDGARQIKAPPSDALETFVSNMAQPELTKLEADIEELRKQNYDLEVQLRIVRGQLPRVQNAPERQLQDEVMRLGDQVTQLQSERVQFATALEESNTLAERLMAEKTTIKKEFNANLEELKDKLVKVTHESNENYRLYVDQKDHNVLLKADLDRIVAIGGRPSMDMSTATSDGNMSIMSERDKELMRLTSTVFQTKVDAEKKSRELQDELDKAKEQIGKRDDMIRQLLSKNSSTEKKVKEVENLLQQERSMYRTYMDRTDAPVRHSEEDGGVNRSGGDHLGLQSQIEELAERHLNVHDQRSISESVAQLYSSQADLPNASVRPDDSIMSTTYNNMSLSFAFNQIAVAGSGDIDQLARIADVLFKKLRATAGTLKAILGHANPHVVELEASIRELETSIHTSFVEGVGSVKKELDRLQTQLAKKKEEVSRLGEEVTQLQSERDRFATDLEKSNNLAERLMAEKHTIEREFDTELEELKDKLVKITRERDEKHRLHEELKDKLVKITRERDEKHRLHEELKDKLVKITRERDEKHHLHEELKGQNALLKEDLDRISAIAEQQVEQAVSEFTPAPSVVTTPAAVGWSIAKCAERLDRVDASANNIVQLLKGVGTLPVLPHTLETMMTFGRQARDDAYKCAKFLRAFDKENQSQNTIMSDKVRETLEKELKSINKVLKTTAENARRLNTK</sequence>
<comment type="caution">
    <text evidence="2">The sequence shown here is derived from an EMBL/GenBank/DDBJ whole genome shotgun (WGS) entry which is preliminary data.</text>
</comment>
<feature type="coiled-coil region" evidence="1">
    <location>
        <begin position="211"/>
        <end position="266"/>
    </location>
</feature>
<name>A0AA39HB06_9BILA</name>
<keyword evidence="3" id="KW-1185">Reference proteome</keyword>
<dbReference type="PANTHER" id="PTHR45615:SF80">
    <property type="entry name" value="GRIP DOMAIN-CONTAINING PROTEIN"/>
    <property type="match status" value="1"/>
</dbReference>
<gene>
    <name evidence="2" type="ORF">QR680_016370</name>
</gene>